<feature type="compositionally biased region" description="Basic and acidic residues" evidence="1">
    <location>
        <begin position="23"/>
        <end position="47"/>
    </location>
</feature>
<name>A0AAV2L333_KNICA</name>
<proteinExistence type="predicted"/>
<organism evidence="2 3">
    <name type="scientific">Knipowitschia caucasica</name>
    <name type="common">Caucasian dwarf goby</name>
    <name type="synonym">Pomatoschistus caucasicus</name>
    <dbReference type="NCBI Taxonomy" id="637954"/>
    <lineage>
        <taxon>Eukaryota</taxon>
        <taxon>Metazoa</taxon>
        <taxon>Chordata</taxon>
        <taxon>Craniata</taxon>
        <taxon>Vertebrata</taxon>
        <taxon>Euteleostomi</taxon>
        <taxon>Actinopterygii</taxon>
        <taxon>Neopterygii</taxon>
        <taxon>Teleostei</taxon>
        <taxon>Neoteleostei</taxon>
        <taxon>Acanthomorphata</taxon>
        <taxon>Gobiaria</taxon>
        <taxon>Gobiiformes</taxon>
        <taxon>Gobioidei</taxon>
        <taxon>Gobiidae</taxon>
        <taxon>Gobiinae</taxon>
        <taxon>Knipowitschia</taxon>
    </lineage>
</organism>
<reference evidence="2 3" key="1">
    <citation type="submission" date="2024-04" db="EMBL/GenBank/DDBJ databases">
        <authorList>
            <person name="Waldvogel A.-M."/>
            <person name="Schoenle A."/>
        </authorList>
    </citation>
    <scope>NUCLEOTIDE SEQUENCE [LARGE SCALE GENOMIC DNA]</scope>
</reference>
<gene>
    <name evidence="2" type="ORF">KC01_LOCUS23625</name>
</gene>
<dbReference type="Proteomes" id="UP001497482">
    <property type="component" value="Chromosome 20"/>
</dbReference>
<feature type="compositionally biased region" description="Polar residues" evidence="1">
    <location>
        <begin position="11"/>
        <end position="22"/>
    </location>
</feature>
<evidence type="ECO:0000313" key="3">
    <source>
        <dbReference type="Proteomes" id="UP001497482"/>
    </source>
</evidence>
<evidence type="ECO:0000313" key="2">
    <source>
        <dbReference type="EMBL" id="CAL1594675.1"/>
    </source>
</evidence>
<feature type="compositionally biased region" description="Basic residues" evidence="1">
    <location>
        <begin position="56"/>
        <end position="66"/>
    </location>
</feature>
<feature type="region of interest" description="Disordered" evidence="1">
    <location>
        <begin position="1"/>
        <end position="73"/>
    </location>
</feature>
<protein>
    <submittedName>
        <fullName evidence="2">Uncharacterized protein</fullName>
    </submittedName>
</protein>
<accession>A0AAV2L333</accession>
<sequence length="129" mass="14171">MGRQDLKRSKGNPQKEATSRGSNEPRETTETRMSRDRPRAKGSHGGEPRAGPVQAPRRRTAKRSSRRPAVYGPRICSGSWRATICGRESGRRGIGTYREAIYTQRRGSYPACAKPQPMVQCGGGILTGD</sequence>
<dbReference type="EMBL" id="OZ035842">
    <property type="protein sequence ID" value="CAL1594675.1"/>
    <property type="molecule type" value="Genomic_DNA"/>
</dbReference>
<keyword evidence="3" id="KW-1185">Reference proteome</keyword>
<dbReference type="AlphaFoldDB" id="A0AAV2L333"/>
<evidence type="ECO:0000256" key="1">
    <source>
        <dbReference type="SAM" id="MobiDB-lite"/>
    </source>
</evidence>